<organism evidence="2 3">
    <name type="scientific">Kitasatospora indigofera</name>
    <dbReference type="NCBI Taxonomy" id="67307"/>
    <lineage>
        <taxon>Bacteria</taxon>
        <taxon>Bacillati</taxon>
        <taxon>Actinomycetota</taxon>
        <taxon>Actinomycetes</taxon>
        <taxon>Kitasatosporales</taxon>
        <taxon>Streptomycetaceae</taxon>
        <taxon>Kitasatospora</taxon>
    </lineage>
</organism>
<dbReference type="InterPro" id="IPR007278">
    <property type="entry name" value="DUF397"/>
</dbReference>
<dbReference type="Proteomes" id="UP000617734">
    <property type="component" value="Unassembled WGS sequence"/>
</dbReference>
<proteinExistence type="predicted"/>
<evidence type="ECO:0000259" key="1">
    <source>
        <dbReference type="Pfam" id="PF04149"/>
    </source>
</evidence>
<keyword evidence="3" id="KW-1185">Reference proteome</keyword>
<sequence>MSSSWQKSSYSGGGDGADCIELAVQGGAVLIREGDDPDVVVTTTPAKLRAFILGVKAGEFDHLADA</sequence>
<dbReference type="AlphaFoldDB" id="A0A919FJH5"/>
<comment type="caution">
    <text evidence="2">The sequence shown here is derived from an EMBL/GenBank/DDBJ whole genome shotgun (WGS) entry which is preliminary data.</text>
</comment>
<dbReference type="Pfam" id="PF04149">
    <property type="entry name" value="DUF397"/>
    <property type="match status" value="1"/>
</dbReference>
<reference evidence="2" key="1">
    <citation type="journal article" date="2014" name="Int. J. Syst. Evol. Microbiol.">
        <title>Complete genome sequence of Corynebacterium casei LMG S-19264T (=DSM 44701T), isolated from a smear-ripened cheese.</title>
        <authorList>
            <consortium name="US DOE Joint Genome Institute (JGI-PGF)"/>
            <person name="Walter F."/>
            <person name="Albersmeier A."/>
            <person name="Kalinowski J."/>
            <person name="Ruckert C."/>
        </authorList>
    </citation>
    <scope>NUCLEOTIDE SEQUENCE</scope>
    <source>
        <strain evidence="2">JCM 4646</strain>
    </source>
</reference>
<dbReference type="GeneID" id="95352627"/>
<dbReference type="RefSeq" id="WP_190210589.1">
    <property type="nucleotide sequence ID" value="NZ_BNBO01000008.1"/>
</dbReference>
<accession>A0A919FJH5</accession>
<reference evidence="2" key="2">
    <citation type="submission" date="2020-09" db="EMBL/GenBank/DDBJ databases">
        <authorList>
            <person name="Sun Q."/>
            <person name="Ohkuma M."/>
        </authorList>
    </citation>
    <scope>NUCLEOTIDE SEQUENCE</scope>
    <source>
        <strain evidence="2">JCM 4646</strain>
    </source>
</reference>
<protein>
    <recommendedName>
        <fullName evidence="1">DUF397 domain-containing protein</fullName>
    </recommendedName>
</protein>
<gene>
    <name evidence="2" type="ORF">GCM10018781_21540</name>
</gene>
<feature type="domain" description="DUF397" evidence="1">
    <location>
        <begin position="4"/>
        <end position="56"/>
    </location>
</feature>
<evidence type="ECO:0000313" key="3">
    <source>
        <dbReference type="Proteomes" id="UP000617734"/>
    </source>
</evidence>
<name>A0A919FJH5_9ACTN</name>
<evidence type="ECO:0000313" key="2">
    <source>
        <dbReference type="EMBL" id="GHH66960.1"/>
    </source>
</evidence>
<dbReference type="EMBL" id="BNBO01000008">
    <property type="protein sequence ID" value="GHH66960.1"/>
    <property type="molecule type" value="Genomic_DNA"/>
</dbReference>